<organism evidence="2">
    <name type="scientific">Telmatobacter sp. DSM 110680</name>
    <dbReference type="NCBI Taxonomy" id="3036704"/>
    <lineage>
        <taxon>Bacteria</taxon>
        <taxon>Pseudomonadati</taxon>
        <taxon>Acidobacteriota</taxon>
        <taxon>Terriglobia</taxon>
        <taxon>Terriglobales</taxon>
        <taxon>Acidobacteriaceae</taxon>
        <taxon>Telmatobacter</taxon>
    </lineage>
</organism>
<evidence type="ECO:0000259" key="1">
    <source>
        <dbReference type="Pfam" id="PF01869"/>
    </source>
</evidence>
<dbReference type="InterPro" id="IPR002731">
    <property type="entry name" value="ATPase_BadF"/>
</dbReference>
<dbReference type="AlphaFoldDB" id="A0AAU7DN91"/>
<dbReference type="InterPro" id="IPR052519">
    <property type="entry name" value="Euk-type_GlcNAc_Kinase"/>
</dbReference>
<dbReference type="EMBL" id="CP121196">
    <property type="protein sequence ID" value="XBH18211.1"/>
    <property type="molecule type" value="Genomic_DNA"/>
</dbReference>
<dbReference type="CDD" id="cd24007">
    <property type="entry name" value="ASKHA_NBD_eukNAGK-like"/>
    <property type="match status" value="1"/>
</dbReference>
<reference evidence="2" key="1">
    <citation type="submission" date="2023-03" db="EMBL/GenBank/DDBJ databases">
        <title>Edaphobacter sp.</title>
        <authorList>
            <person name="Huber K.J."/>
            <person name="Papendorf J."/>
            <person name="Pilke C."/>
            <person name="Bunk B."/>
            <person name="Sproeer C."/>
            <person name="Pester M."/>
        </authorList>
    </citation>
    <scope>NUCLEOTIDE SEQUENCE</scope>
    <source>
        <strain evidence="2">DSM 110680</strain>
    </source>
</reference>
<accession>A0AAU7DN91</accession>
<sequence>MSVVLGIDGGGTRTRASVVSGESVVAFAESGSIKRLRVGAEVAEENLRELLSTVYKQAGISGVCAASVGVASSTMPGVAEWIRNVFRDFGVEQSEIVGDEVIALDAAFKGGPGILQIAGTGSNCIGRAPDGGRESVGGWSSRLGDEGSGYWIGLHAVRRALKAYDRNEPTRVLETVGRIWDTSCIDELVNMGDSTPGPDFAALAPAIHNLAEEGDSVAADVMHQAAADLIESVLLVRAKLRQRHNLVDEVPVAWIGSVIGRGRLVREPFFAGLRAAAPNMPVGQREVAGIEGAVWRAQRLANLIQLSPQVASSER</sequence>
<dbReference type="SUPFAM" id="SSF53067">
    <property type="entry name" value="Actin-like ATPase domain"/>
    <property type="match status" value="2"/>
</dbReference>
<dbReference type="Gene3D" id="3.30.420.40">
    <property type="match status" value="2"/>
</dbReference>
<protein>
    <submittedName>
        <fullName evidence="2">BadF/BadG/BcrA/BcrD ATPase family protein</fullName>
    </submittedName>
</protein>
<proteinExistence type="predicted"/>
<dbReference type="PANTHER" id="PTHR43190:SF3">
    <property type="entry name" value="N-ACETYL-D-GLUCOSAMINE KINASE"/>
    <property type="match status" value="1"/>
</dbReference>
<dbReference type="PANTHER" id="PTHR43190">
    <property type="entry name" value="N-ACETYL-D-GLUCOSAMINE KINASE"/>
    <property type="match status" value="1"/>
</dbReference>
<dbReference type="Pfam" id="PF01869">
    <property type="entry name" value="BcrAD_BadFG"/>
    <property type="match status" value="1"/>
</dbReference>
<dbReference type="RefSeq" id="WP_348263434.1">
    <property type="nucleotide sequence ID" value="NZ_CP121196.1"/>
</dbReference>
<gene>
    <name evidence="2" type="ORF">P8935_02500</name>
</gene>
<name>A0AAU7DN91_9BACT</name>
<feature type="domain" description="ATPase BadF/BadG/BcrA/BcrD type" evidence="1">
    <location>
        <begin position="5"/>
        <end position="266"/>
    </location>
</feature>
<dbReference type="InterPro" id="IPR043129">
    <property type="entry name" value="ATPase_NBD"/>
</dbReference>
<evidence type="ECO:0000313" key="2">
    <source>
        <dbReference type="EMBL" id="XBH18211.1"/>
    </source>
</evidence>